<dbReference type="OrthoDB" id="9806956at2"/>
<dbReference type="CDD" id="cd05802">
    <property type="entry name" value="GlmM"/>
    <property type="match status" value="1"/>
</dbReference>
<dbReference type="InterPro" id="IPR005846">
    <property type="entry name" value="A-D-PHexomutase_a/b/a-III"/>
</dbReference>
<feature type="domain" description="Alpha-D-phosphohexomutase alpha/beta/alpha" evidence="14">
    <location>
        <begin position="261"/>
        <end position="372"/>
    </location>
</feature>
<evidence type="ECO:0000313" key="15">
    <source>
        <dbReference type="EMBL" id="ROR03034.1"/>
    </source>
</evidence>
<dbReference type="GO" id="GO:0005829">
    <property type="term" value="C:cytosol"/>
    <property type="evidence" value="ECO:0007669"/>
    <property type="project" value="TreeGrafter"/>
</dbReference>
<name>A0A3N1VJN7_9BACT</name>
<dbReference type="EMBL" id="RJVA01000009">
    <property type="protein sequence ID" value="ROR03034.1"/>
    <property type="molecule type" value="Genomic_DNA"/>
</dbReference>
<dbReference type="InterPro" id="IPR005844">
    <property type="entry name" value="A-D-PHexomutase_a/b/a-I"/>
</dbReference>
<dbReference type="SUPFAM" id="SSF55957">
    <property type="entry name" value="Phosphoglucomutase, C-terminal domain"/>
    <property type="match status" value="1"/>
</dbReference>
<dbReference type="Gene3D" id="3.40.120.10">
    <property type="entry name" value="Alpha-D-Glucose-1,6-Bisphosphate, subunit A, domain 3"/>
    <property type="match status" value="3"/>
</dbReference>
<feature type="binding site" evidence="8">
    <location>
        <position position="248"/>
    </location>
    <ligand>
        <name>Mg(2+)</name>
        <dbReference type="ChEBI" id="CHEBI:18420"/>
    </ligand>
</feature>
<dbReference type="PROSITE" id="PS00710">
    <property type="entry name" value="PGM_PMM"/>
    <property type="match status" value="1"/>
</dbReference>
<evidence type="ECO:0000256" key="3">
    <source>
        <dbReference type="ARBA" id="ARBA00022723"/>
    </source>
</evidence>
<comment type="PTM">
    <text evidence="8">Activated by phosphorylation.</text>
</comment>
<dbReference type="PANTHER" id="PTHR42946">
    <property type="entry name" value="PHOSPHOHEXOSE MUTASE"/>
    <property type="match status" value="1"/>
</dbReference>
<dbReference type="Pfam" id="PF02878">
    <property type="entry name" value="PGM_PMM_I"/>
    <property type="match status" value="1"/>
</dbReference>
<dbReference type="HAMAP" id="MF_01554_B">
    <property type="entry name" value="GlmM_B"/>
    <property type="match status" value="1"/>
</dbReference>
<dbReference type="InterPro" id="IPR005841">
    <property type="entry name" value="Alpha-D-phosphohexomutase_SF"/>
</dbReference>
<dbReference type="FunFam" id="3.40.120.10:FF:000002">
    <property type="entry name" value="Phosphoglucosamine mutase"/>
    <property type="match status" value="1"/>
</dbReference>
<dbReference type="InterPro" id="IPR016055">
    <property type="entry name" value="A-D-PHexomutase_a/b/a-I/II/III"/>
</dbReference>
<dbReference type="Proteomes" id="UP000276223">
    <property type="component" value="Unassembled WGS sequence"/>
</dbReference>
<comment type="similarity">
    <text evidence="1 8 9">Belongs to the phosphohexose mutase family.</text>
</comment>
<evidence type="ECO:0000313" key="16">
    <source>
        <dbReference type="Proteomes" id="UP000276223"/>
    </source>
</evidence>
<evidence type="ECO:0000256" key="5">
    <source>
        <dbReference type="ARBA" id="ARBA00023235"/>
    </source>
</evidence>
<keyword evidence="3 8" id="KW-0479">Metal-binding</keyword>
<keyword evidence="5 8" id="KW-0413">Isomerase</keyword>
<dbReference type="NCBIfam" id="NF008139">
    <property type="entry name" value="PRK10887.1"/>
    <property type="match status" value="1"/>
</dbReference>
<dbReference type="InterPro" id="IPR005845">
    <property type="entry name" value="A-D-PHexomutase_a/b/a-II"/>
</dbReference>
<keyword evidence="16" id="KW-1185">Reference proteome</keyword>
<comment type="cofactor">
    <cofactor evidence="8">
        <name>Mg(2+)</name>
        <dbReference type="ChEBI" id="CHEBI:18420"/>
    </cofactor>
    <text evidence="8">Binds 1 Mg(2+) ion per subunit.</text>
</comment>
<accession>A0A3N1VJN7</accession>
<dbReference type="GO" id="GO:0000287">
    <property type="term" value="F:magnesium ion binding"/>
    <property type="evidence" value="ECO:0007669"/>
    <property type="project" value="UniProtKB-UniRule"/>
</dbReference>
<feature type="domain" description="Alpha-D-phosphohexomutase alpha/beta/alpha" evidence="12">
    <location>
        <begin position="3"/>
        <end position="134"/>
    </location>
</feature>
<dbReference type="GO" id="GO:0005975">
    <property type="term" value="P:carbohydrate metabolic process"/>
    <property type="evidence" value="ECO:0007669"/>
    <property type="project" value="InterPro"/>
</dbReference>
<dbReference type="GO" id="GO:0009252">
    <property type="term" value="P:peptidoglycan biosynthetic process"/>
    <property type="evidence" value="ECO:0007669"/>
    <property type="project" value="TreeGrafter"/>
</dbReference>
<organism evidence="15 16">
    <name type="scientific">Desulfosoma caldarium</name>
    <dbReference type="NCBI Taxonomy" id="610254"/>
    <lineage>
        <taxon>Bacteria</taxon>
        <taxon>Pseudomonadati</taxon>
        <taxon>Thermodesulfobacteriota</taxon>
        <taxon>Syntrophobacteria</taxon>
        <taxon>Syntrophobacterales</taxon>
        <taxon>Syntrophobacteraceae</taxon>
        <taxon>Desulfosoma</taxon>
    </lineage>
</organism>
<feature type="binding site" description="via phosphate group" evidence="8">
    <location>
        <position position="101"/>
    </location>
    <ligand>
        <name>Mg(2+)</name>
        <dbReference type="ChEBI" id="CHEBI:18420"/>
    </ligand>
</feature>
<dbReference type="InterPro" id="IPR006352">
    <property type="entry name" value="GlmM_bact"/>
</dbReference>
<evidence type="ECO:0000256" key="6">
    <source>
        <dbReference type="ARBA" id="ARBA00066330"/>
    </source>
</evidence>
<evidence type="ECO:0000259" key="12">
    <source>
        <dbReference type="Pfam" id="PF02878"/>
    </source>
</evidence>
<dbReference type="InterPro" id="IPR005843">
    <property type="entry name" value="A-D-PHexomutase_C"/>
</dbReference>
<dbReference type="GO" id="GO:0008966">
    <property type="term" value="F:phosphoglucosamine mutase activity"/>
    <property type="evidence" value="ECO:0007669"/>
    <property type="project" value="UniProtKB-UniRule"/>
</dbReference>
<evidence type="ECO:0000256" key="1">
    <source>
        <dbReference type="ARBA" id="ARBA00010231"/>
    </source>
</evidence>
<dbReference type="Gene3D" id="3.30.310.50">
    <property type="entry name" value="Alpha-D-phosphohexomutase, C-terminal domain"/>
    <property type="match status" value="1"/>
</dbReference>
<evidence type="ECO:0000259" key="11">
    <source>
        <dbReference type="Pfam" id="PF00408"/>
    </source>
</evidence>
<dbReference type="InterPro" id="IPR016066">
    <property type="entry name" value="A-D-PHexomutase_CS"/>
</dbReference>
<comment type="function">
    <text evidence="8 10">Catalyzes the conversion of glucosamine-6-phosphate to glucosamine-1-phosphate.</text>
</comment>
<dbReference type="FunFam" id="3.30.310.50:FF:000001">
    <property type="entry name" value="Phosphoglucosamine mutase"/>
    <property type="match status" value="1"/>
</dbReference>
<proteinExistence type="inferred from homology"/>
<evidence type="ECO:0000256" key="7">
    <source>
        <dbReference type="ARBA" id="ARBA00068193"/>
    </source>
</evidence>
<evidence type="ECO:0000256" key="8">
    <source>
        <dbReference type="HAMAP-Rule" id="MF_01554"/>
    </source>
</evidence>
<dbReference type="Pfam" id="PF00408">
    <property type="entry name" value="PGM_PMM_IV"/>
    <property type="match status" value="1"/>
</dbReference>
<gene>
    <name evidence="8" type="primary">glmM</name>
    <name evidence="15" type="ORF">EDC27_0289</name>
</gene>
<dbReference type="NCBIfam" id="TIGR01455">
    <property type="entry name" value="glmM"/>
    <property type="match status" value="1"/>
</dbReference>
<feature type="active site" description="Phosphoserine intermediate" evidence="8">
    <location>
        <position position="101"/>
    </location>
</feature>
<dbReference type="EC" id="5.4.2.10" evidence="6 8"/>
<protein>
    <recommendedName>
        <fullName evidence="7 8">Phosphoglucosamine mutase</fullName>
        <ecNumber evidence="6 8">5.4.2.10</ecNumber>
    </recommendedName>
</protein>
<feature type="domain" description="Alpha-D-phosphohexomutase alpha/beta/alpha" evidence="13">
    <location>
        <begin position="160"/>
        <end position="257"/>
    </location>
</feature>
<feature type="binding site" evidence="8">
    <location>
        <position position="244"/>
    </location>
    <ligand>
        <name>Mg(2+)</name>
        <dbReference type="ChEBI" id="CHEBI:18420"/>
    </ligand>
</feature>
<dbReference type="FunFam" id="3.40.120.10:FF:000001">
    <property type="entry name" value="Phosphoglucosamine mutase"/>
    <property type="match status" value="1"/>
</dbReference>
<evidence type="ECO:0000259" key="14">
    <source>
        <dbReference type="Pfam" id="PF02880"/>
    </source>
</evidence>
<dbReference type="InterPro" id="IPR050060">
    <property type="entry name" value="Phosphoglucosamine_mutase"/>
</dbReference>
<sequence length="452" mass="49588">MGKLFGTDGIRGIANQFPMTTDIAMKVGIGAAYLFKSRHRRPKIVIGKDTRLSGYMIENAMTAGICAMGVDVLLLGPLPTPGIAFITASMRADAGIVISASHNPYEYNGIKIFASNGFKLPDHVEDEIERLVLNGEVDSLPRPNVADIGRARRIDDAQGRYIVFLKNTFPRNQTLEGLRIVLDCAHGAAYRVAPSVFEELGAQVILTGDRPNGKNINDGCGSLHPENMARLVREHQAHLGIAFDGDADRVILADEKGEVLDGDQVMAICAKHLAKKGKLCKQTVVATVMSNMGLEVALRNMGISLVRTPVGDRYVVERMTQDQLNLGGEQSGHIVFMDHSTTGDGILSALQVLSVMMEADKPLSELKTIMERFPQTLMNVRVTQKKDIHEIPEIMAQVARVEKLLGNDGRCLIRPSGTEPVIRIMIEGRDEQRIQELAEDLAQLIEKHLHHP</sequence>
<feature type="modified residue" description="Phosphoserine" evidence="8">
    <location>
        <position position="101"/>
    </location>
</feature>
<evidence type="ECO:0000259" key="13">
    <source>
        <dbReference type="Pfam" id="PF02879"/>
    </source>
</evidence>
<dbReference type="GO" id="GO:0006048">
    <property type="term" value="P:UDP-N-acetylglucosamine biosynthetic process"/>
    <property type="evidence" value="ECO:0007669"/>
    <property type="project" value="TreeGrafter"/>
</dbReference>
<dbReference type="AlphaFoldDB" id="A0A3N1VJN7"/>
<dbReference type="Pfam" id="PF02879">
    <property type="entry name" value="PGM_PMM_II"/>
    <property type="match status" value="1"/>
</dbReference>
<keyword evidence="4 8" id="KW-0460">Magnesium</keyword>
<dbReference type="SUPFAM" id="SSF53738">
    <property type="entry name" value="Phosphoglucomutase, first 3 domains"/>
    <property type="match status" value="3"/>
</dbReference>
<evidence type="ECO:0000256" key="4">
    <source>
        <dbReference type="ARBA" id="ARBA00022842"/>
    </source>
</evidence>
<comment type="catalytic activity">
    <reaction evidence="8 10">
        <text>alpha-D-glucosamine 1-phosphate = D-glucosamine 6-phosphate</text>
        <dbReference type="Rhea" id="RHEA:23424"/>
        <dbReference type="ChEBI" id="CHEBI:58516"/>
        <dbReference type="ChEBI" id="CHEBI:58725"/>
        <dbReference type="EC" id="5.4.2.10"/>
    </reaction>
</comment>
<dbReference type="PRINTS" id="PR00509">
    <property type="entry name" value="PGMPMM"/>
</dbReference>
<feature type="domain" description="Alpha-D-phosphohexomutase C-terminal" evidence="11">
    <location>
        <begin position="377"/>
        <end position="443"/>
    </location>
</feature>
<dbReference type="Pfam" id="PF02880">
    <property type="entry name" value="PGM_PMM_III"/>
    <property type="match status" value="1"/>
</dbReference>
<evidence type="ECO:0000256" key="9">
    <source>
        <dbReference type="RuleBase" id="RU004326"/>
    </source>
</evidence>
<feature type="binding site" evidence="8">
    <location>
        <position position="246"/>
    </location>
    <ligand>
        <name>Mg(2+)</name>
        <dbReference type="ChEBI" id="CHEBI:18420"/>
    </ligand>
</feature>
<evidence type="ECO:0000256" key="10">
    <source>
        <dbReference type="RuleBase" id="RU004327"/>
    </source>
</evidence>
<reference evidence="15 16" key="1">
    <citation type="submission" date="2018-11" db="EMBL/GenBank/DDBJ databases">
        <title>Genomic Encyclopedia of Type Strains, Phase IV (KMG-IV): sequencing the most valuable type-strain genomes for metagenomic binning, comparative biology and taxonomic classification.</title>
        <authorList>
            <person name="Goeker M."/>
        </authorList>
    </citation>
    <scope>NUCLEOTIDE SEQUENCE [LARGE SCALE GENOMIC DNA]</scope>
    <source>
        <strain evidence="15 16">DSM 22027</strain>
    </source>
</reference>
<evidence type="ECO:0000256" key="2">
    <source>
        <dbReference type="ARBA" id="ARBA00022553"/>
    </source>
</evidence>
<keyword evidence="2 8" id="KW-0597">Phosphoprotein</keyword>
<dbReference type="GO" id="GO:0004615">
    <property type="term" value="F:phosphomannomutase activity"/>
    <property type="evidence" value="ECO:0007669"/>
    <property type="project" value="TreeGrafter"/>
</dbReference>
<comment type="caution">
    <text evidence="15">The sequence shown here is derived from an EMBL/GenBank/DDBJ whole genome shotgun (WGS) entry which is preliminary data.</text>
</comment>
<dbReference type="PANTHER" id="PTHR42946:SF1">
    <property type="entry name" value="PHOSPHOGLUCOMUTASE (ALPHA-D-GLUCOSE-1,6-BISPHOSPHATE-DEPENDENT)"/>
    <property type="match status" value="1"/>
</dbReference>
<dbReference type="RefSeq" id="WP_123288833.1">
    <property type="nucleotide sequence ID" value="NZ_RJVA01000009.1"/>
</dbReference>
<dbReference type="InterPro" id="IPR036900">
    <property type="entry name" value="A-D-PHexomutase_C_sf"/>
</dbReference>